<comment type="caution">
    <text evidence="1">The sequence shown here is derived from an EMBL/GenBank/DDBJ whole genome shotgun (WGS) entry which is preliminary data.</text>
</comment>
<evidence type="ECO:0000313" key="1">
    <source>
        <dbReference type="EMBL" id="TMS58160.1"/>
    </source>
</evidence>
<proteinExistence type="predicted"/>
<reference evidence="1" key="1">
    <citation type="submission" date="2019-05" db="EMBL/GenBank/DDBJ databases">
        <title>Revised genome assembly of Burkholderiaceae (previously Ralstonia) sp. PBA.</title>
        <authorList>
            <person name="Gan H.M."/>
        </authorList>
    </citation>
    <scope>NUCLEOTIDE SEQUENCE</scope>
    <source>
        <strain evidence="1">PBA</strain>
    </source>
</reference>
<name>A0ACD3SPE5_9BURK</name>
<gene>
    <name evidence="1" type="ORF">MW7_005220</name>
</gene>
<dbReference type="EMBL" id="AKCV02000015">
    <property type="protein sequence ID" value="TMS58160.1"/>
    <property type="molecule type" value="Genomic_DNA"/>
</dbReference>
<organism evidence="1 2">
    <name type="scientific">Imbroritus primus</name>
    <dbReference type="NCBI Taxonomy" id="3058603"/>
    <lineage>
        <taxon>Bacteria</taxon>
        <taxon>Pseudomonadati</taxon>
        <taxon>Pseudomonadota</taxon>
        <taxon>Betaproteobacteria</taxon>
        <taxon>Burkholderiales</taxon>
        <taxon>Burkholderiaceae</taxon>
        <taxon>Imbroritus</taxon>
    </lineage>
</organism>
<evidence type="ECO:0000313" key="2">
    <source>
        <dbReference type="Proteomes" id="UP000004277"/>
    </source>
</evidence>
<dbReference type="Proteomes" id="UP000004277">
    <property type="component" value="Unassembled WGS sequence"/>
</dbReference>
<keyword evidence="2" id="KW-1185">Reference proteome</keyword>
<protein>
    <submittedName>
        <fullName evidence="1">IclR family transcriptional regulator</fullName>
    </submittedName>
</protein>
<accession>A0ACD3SPE5</accession>
<sequence length="264" mass="27953">MDKTLAKGMAVMEYLVAQGTPCGVSDVARAMGLARSNAHRTLQTLVALGYARQFPDASYGPTLKLFGLGAQVVGGLDVKRIAQPVLAALAQESQETIHLVVREGAEVIYLDKFDSPQPVAAYSKVGGRAAAQCVATGKALLAWQCPAGEAGETWLRRELPVLTAYTPKSHQDYESLVTDLRETRTRGYAFNREEWRLGVCGLGAPIFDSQGRLVAALGMSVPSIRFISRRVPTLAAALCRAAAATSAALGHEPGVTGEVAAGTR</sequence>